<proteinExistence type="inferred from homology"/>
<feature type="region of interest" description="Disordered" evidence="11">
    <location>
        <begin position="80"/>
        <end position="132"/>
    </location>
</feature>
<keyword evidence="8" id="KW-1015">Disulfide bond</keyword>
<feature type="compositionally biased region" description="Polar residues" evidence="11">
    <location>
        <begin position="96"/>
        <end position="107"/>
    </location>
</feature>
<dbReference type="PROSITE" id="PS00290">
    <property type="entry name" value="IG_MHC"/>
    <property type="match status" value="1"/>
</dbReference>
<organism evidence="14 15">
    <name type="scientific">Alligator sinensis</name>
    <name type="common">Chinese alligator</name>
    <dbReference type="NCBI Taxonomy" id="38654"/>
    <lineage>
        <taxon>Eukaryota</taxon>
        <taxon>Metazoa</taxon>
        <taxon>Chordata</taxon>
        <taxon>Craniata</taxon>
        <taxon>Vertebrata</taxon>
        <taxon>Euteleostomi</taxon>
        <taxon>Archelosauria</taxon>
        <taxon>Archosauria</taxon>
        <taxon>Crocodylia</taxon>
        <taxon>Alligatoridae</taxon>
        <taxon>Alligatorinae</taxon>
        <taxon>Alligator</taxon>
    </lineage>
</organism>
<dbReference type="InterPro" id="IPR050208">
    <property type="entry name" value="MHC_class-I_related"/>
</dbReference>
<dbReference type="SUPFAM" id="SSF54452">
    <property type="entry name" value="MHC antigen-recognition domain"/>
    <property type="match status" value="1"/>
</dbReference>
<evidence type="ECO:0000256" key="11">
    <source>
        <dbReference type="SAM" id="MobiDB-lite"/>
    </source>
</evidence>
<evidence type="ECO:0000256" key="8">
    <source>
        <dbReference type="ARBA" id="ARBA00023157"/>
    </source>
</evidence>
<evidence type="ECO:0000256" key="5">
    <source>
        <dbReference type="ARBA" id="ARBA00022859"/>
    </source>
</evidence>
<dbReference type="InterPro" id="IPR011161">
    <property type="entry name" value="MHC_I-like_Ag-recog"/>
</dbReference>
<dbReference type="KEGG" id="asn:102368919"/>
<dbReference type="Proteomes" id="UP000189705">
    <property type="component" value="Unplaced"/>
</dbReference>
<dbReference type="GO" id="GO:0005615">
    <property type="term" value="C:extracellular space"/>
    <property type="evidence" value="ECO:0007669"/>
    <property type="project" value="TreeGrafter"/>
</dbReference>
<keyword evidence="9" id="KW-0325">Glycoprotein</keyword>
<gene>
    <name evidence="15" type="primary">LOC102368919</name>
</gene>
<dbReference type="GO" id="GO:0042612">
    <property type="term" value="C:MHC class I protein complex"/>
    <property type="evidence" value="ECO:0007669"/>
    <property type="project" value="UniProtKB-KW"/>
</dbReference>
<dbReference type="GO" id="GO:0002474">
    <property type="term" value="P:antigen processing and presentation of peptide antigen via MHC class I"/>
    <property type="evidence" value="ECO:0007669"/>
    <property type="project" value="UniProtKB-KW"/>
</dbReference>
<feature type="transmembrane region" description="Helical" evidence="12">
    <location>
        <begin position="479"/>
        <end position="503"/>
    </location>
</feature>
<keyword evidence="4" id="KW-0732">Signal</keyword>
<comment type="subcellular location">
    <subcellularLocation>
        <location evidence="1">Membrane</location>
        <topology evidence="1">Single-pass type I membrane protein</topology>
    </subcellularLocation>
</comment>
<keyword evidence="14" id="KW-1185">Reference proteome</keyword>
<name>A0A3Q0FSL9_ALLSI</name>
<comment type="similarity">
    <text evidence="10">Belongs to the MHC class I family.</text>
</comment>
<evidence type="ECO:0000256" key="1">
    <source>
        <dbReference type="ARBA" id="ARBA00004479"/>
    </source>
</evidence>
<keyword evidence="3 12" id="KW-0812">Transmembrane</keyword>
<dbReference type="InterPro" id="IPR001039">
    <property type="entry name" value="MHC_I_a_a1/a2"/>
</dbReference>
<dbReference type="InterPro" id="IPR037055">
    <property type="entry name" value="MHC_I-like_Ag-recog_sf"/>
</dbReference>
<dbReference type="Gene3D" id="3.30.500.10">
    <property type="entry name" value="MHC class I-like antigen recognition-like"/>
    <property type="match status" value="1"/>
</dbReference>
<evidence type="ECO:0000256" key="10">
    <source>
        <dbReference type="RuleBase" id="RU004439"/>
    </source>
</evidence>
<evidence type="ECO:0000256" key="9">
    <source>
        <dbReference type="ARBA" id="ARBA00023180"/>
    </source>
</evidence>
<dbReference type="SUPFAM" id="SSF48726">
    <property type="entry name" value="Immunoglobulin"/>
    <property type="match status" value="1"/>
</dbReference>
<dbReference type="GO" id="GO:0009897">
    <property type="term" value="C:external side of plasma membrane"/>
    <property type="evidence" value="ECO:0007669"/>
    <property type="project" value="TreeGrafter"/>
</dbReference>
<evidence type="ECO:0000256" key="7">
    <source>
        <dbReference type="ARBA" id="ARBA00023136"/>
    </source>
</evidence>
<dbReference type="GO" id="GO:0006955">
    <property type="term" value="P:immune response"/>
    <property type="evidence" value="ECO:0007669"/>
    <property type="project" value="TreeGrafter"/>
</dbReference>
<keyword evidence="6 12" id="KW-1133">Transmembrane helix</keyword>
<dbReference type="GeneID" id="102368919"/>
<dbReference type="Pfam" id="PF00129">
    <property type="entry name" value="MHC_I"/>
    <property type="match status" value="1"/>
</dbReference>
<dbReference type="InterPro" id="IPR011162">
    <property type="entry name" value="MHC_I/II-like_Ag-recog"/>
</dbReference>
<evidence type="ECO:0000256" key="12">
    <source>
        <dbReference type="SAM" id="Phobius"/>
    </source>
</evidence>
<evidence type="ECO:0000313" key="15">
    <source>
        <dbReference type="RefSeq" id="XP_025050319.1"/>
    </source>
</evidence>
<evidence type="ECO:0000256" key="3">
    <source>
        <dbReference type="ARBA" id="ARBA00022692"/>
    </source>
</evidence>
<dbReference type="InterPro" id="IPR007110">
    <property type="entry name" value="Ig-like_dom"/>
</dbReference>
<evidence type="ECO:0000259" key="13">
    <source>
        <dbReference type="PROSITE" id="PS50835"/>
    </source>
</evidence>
<dbReference type="InterPro" id="IPR013783">
    <property type="entry name" value="Ig-like_fold"/>
</dbReference>
<dbReference type="FunFam" id="3.30.500.10:FF:000001">
    <property type="entry name" value="H-2 class I histocompatibility antigen, alpha chain"/>
    <property type="match status" value="1"/>
</dbReference>
<accession>A0A3Q0FSL9</accession>
<keyword evidence="7 12" id="KW-0472">Membrane</keyword>
<dbReference type="InterPro" id="IPR003006">
    <property type="entry name" value="Ig/MHC_CS"/>
</dbReference>
<dbReference type="FunCoup" id="A0A3Q0FSL9">
    <property type="interactions" value="155"/>
</dbReference>
<dbReference type="InterPro" id="IPR036179">
    <property type="entry name" value="Ig-like_dom_sf"/>
</dbReference>
<protein>
    <submittedName>
        <fullName evidence="15">Major histocompatibility complex class I-related gene protein-like</fullName>
    </submittedName>
</protein>
<keyword evidence="5" id="KW-0391">Immunity</keyword>
<dbReference type="Pfam" id="PF07654">
    <property type="entry name" value="C1-set"/>
    <property type="match status" value="1"/>
</dbReference>
<dbReference type="AlphaFoldDB" id="A0A3Q0FSL9"/>
<dbReference type="RefSeq" id="XP_025050319.1">
    <property type="nucleotide sequence ID" value="XM_025194534.1"/>
</dbReference>
<feature type="domain" description="Ig-like" evidence="13">
    <location>
        <begin position="381"/>
        <end position="471"/>
    </location>
</feature>
<dbReference type="PROSITE" id="PS50835">
    <property type="entry name" value="IG_LIKE"/>
    <property type="match status" value="1"/>
</dbReference>
<dbReference type="InterPro" id="IPR003597">
    <property type="entry name" value="Ig_C1-set"/>
</dbReference>
<dbReference type="PANTHER" id="PTHR16675">
    <property type="entry name" value="MHC CLASS I-RELATED"/>
    <property type="match status" value="1"/>
</dbReference>
<dbReference type="SMART" id="SM00407">
    <property type="entry name" value="IGc1"/>
    <property type="match status" value="1"/>
</dbReference>
<sequence>MSLFNEVCTADVLDTRASATSLCLCTFPPSVLPPVVSIVHHPVGPSAAAALPGGGGSLAVELEAGSRAAAKFRGCTPPSAASACSQPSPAPAEISPGSSRSCSTPQSRGHVPPRPGYAQRQELHTPTSHGDPTAPCERHCILVHLSLHGMGCCARTLRLQAPQEAAVKVAPGSRLLLLLLLVGTAAVPGTSAMPTVTPAGFHSYQHLYTGVSDPGPDMPAFTAESYVDDQQILHYDSETQRQKPRADWILGAIEPDFWKGETMSLRSWQDGFKRNLVTLQHRYNQTRESHTLQLMYGCELREDGSTGGYMQLGYDGGDFISYDLGTRTWVAAPTQAQVTQRSWNEDKALLQITSTYLEKTCIEWLWKYLQCGEAALQRKRPMAQVSDRPSQDGRTTLSCRVHGFYPKDVAVVWLKNGEAQTQETTRSEVFPSGDGTYQTRATIEIDPSRNHNYVCSVEHESLGAALRESWDKGRTESNLIPVVGIVISFVAVAFGIIVCLLCFPDSRSLGE</sequence>
<evidence type="ECO:0000256" key="2">
    <source>
        <dbReference type="ARBA" id="ARBA00022451"/>
    </source>
</evidence>
<dbReference type="FunFam" id="2.60.40.10:FF:000204">
    <property type="entry name" value="Major histocompatibility complex, class I-related protein"/>
    <property type="match status" value="1"/>
</dbReference>
<evidence type="ECO:0000313" key="14">
    <source>
        <dbReference type="Proteomes" id="UP000189705"/>
    </source>
</evidence>
<dbReference type="InParanoid" id="A0A3Q0FSL9"/>
<dbReference type="PRINTS" id="PR01638">
    <property type="entry name" value="MHCCLASSI"/>
</dbReference>
<evidence type="ECO:0000256" key="6">
    <source>
        <dbReference type="ARBA" id="ARBA00022989"/>
    </source>
</evidence>
<dbReference type="STRING" id="38654.A0A3Q0FSL9"/>
<keyword evidence="2" id="KW-0490">MHC I</keyword>
<dbReference type="PANTHER" id="PTHR16675:SF242">
    <property type="entry name" value="MAJOR HISTOCOMPATIBILITY COMPLEX CLASS I-RELATED GENE PROTEIN"/>
    <property type="match status" value="1"/>
</dbReference>
<reference evidence="15" key="1">
    <citation type="submission" date="2025-08" db="UniProtKB">
        <authorList>
            <consortium name="RefSeq"/>
        </authorList>
    </citation>
    <scope>IDENTIFICATION</scope>
</reference>
<evidence type="ECO:0000256" key="4">
    <source>
        <dbReference type="ARBA" id="ARBA00022729"/>
    </source>
</evidence>
<dbReference type="Gene3D" id="2.60.40.10">
    <property type="entry name" value="Immunoglobulins"/>
    <property type="match status" value="1"/>
</dbReference>